<keyword evidence="4 8" id="KW-1133">Transmembrane helix</keyword>
<evidence type="ECO:0000256" key="2">
    <source>
        <dbReference type="ARBA" id="ARBA00022475"/>
    </source>
</evidence>
<feature type="compositionally biased region" description="Basic residues" evidence="7">
    <location>
        <begin position="1"/>
        <end position="25"/>
    </location>
</feature>
<evidence type="ECO:0000256" key="1">
    <source>
        <dbReference type="ARBA" id="ARBA00004651"/>
    </source>
</evidence>
<evidence type="ECO:0000256" key="8">
    <source>
        <dbReference type="SAM" id="Phobius"/>
    </source>
</evidence>
<keyword evidence="5 8" id="KW-0472">Membrane</keyword>
<feature type="domain" description="ABC3 transporter permease C-terminal" evidence="9">
    <location>
        <begin position="311"/>
        <end position="422"/>
    </location>
</feature>
<dbReference type="InterPro" id="IPR050250">
    <property type="entry name" value="Macrolide_Exporter_MacB"/>
</dbReference>
<feature type="domain" description="MacB-like periplasmic core" evidence="10">
    <location>
        <begin position="64"/>
        <end position="272"/>
    </location>
</feature>
<evidence type="ECO:0000256" key="3">
    <source>
        <dbReference type="ARBA" id="ARBA00022692"/>
    </source>
</evidence>
<accession>A0A810KZ57</accession>
<dbReference type="Proteomes" id="UP000680750">
    <property type="component" value="Chromosome"/>
</dbReference>
<evidence type="ECO:0000313" key="11">
    <source>
        <dbReference type="EMBL" id="BCJ27298.1"/>
    </source>
</evidence>
<organism evidence="11 12">
    <name type="scientific">Actinocatenispora sera</name>
    <dbReference type="NCBI Taxonomy" id="390989"/>
    <lineage>
        <taxon>Bacteria</taxon>
        <taxon>Bacillati</taxon>
        <taxon>Actinomycetota</taxon>
        <taxon>Actinomycetes</taxon>
        <taxon>Micromonosporales</taxon>
        <taxon>Micromonosporaceae</taxon>
        <taxon>Actinocatenispora</taxon>
    </lineage>
</organism>
<evidence type="ECO:0000259" key="10">
    <source>
        <dbReference type="Pfam" id="PF12704"/>
    </source>
</evidence>
<dbReference type="EMBL" id="AP023354">
    <property type="protein sequence ID" value="BCJ27298.1"/>
    <property type="molecule type" value="Genomic_DNA"/>
</dbReference>
<keyword evidence="12" id="KW-1185">Reference proteome</keyword>
<keyword evidence="2" id="KW-1003">Cell membrane</keyword>
<dbReference type="InterPro" id="IPR025857">
    <property type="entry name" value="MacB_PCD"/>
</dbReference>
<dbReference type="Pfam" id="PF12704">
    <property type="entry name" value="MacB_PCD"/>
    <property type="match status" value="1"/>
</dbReference>
<evidence type="ECO:0000256" key="7">
    <source>
        <dbReference type="SAM" id="MobiDB-lite"/>
    </source>
</evidence>
<dbReference type="InterPro" id="IPR003838">
    <property type="entry name" value="ABC3_permease_C"/>
</dbReference>
<feature type="transmembrane region" description="Helical" evidence="8">
    <location>
        <begin position="63"/>
        <end position="83"/>
    </location>
</feature>
<dbReference type="KEGG" id="aser:Asera_14060"/>
<dbReference type="GO" id="GO:0022857">
    <property type="term" value="F:transmembrane transporter activity"/>
    <property type="evidence" value="ECO:0007669"/>
    <property type="project" value="TreeGrafter"/>
</dbReference>
<dbReference type="GO" id="GO:0005886">
    <property type="term" value="C:plasma membrane"/>
    <property type="evidence" value="ECO:0007669"/>
    <property type="project" value="UniProtKB-SubCell"/>
</dbReference>
<evidence type="ECO:0000259" key="9">
    <source>
        <dbReference type="Pfam" id="PF02687"/>
    </source>
</evidence>
<feature type="transmembrane region" description="Helical" evidence="8">
    <location>
        <begin position="389"/>
        <end position="413"/>
    </location>
</feature>
<comment type="similarity">
    <text evidence="6">Belongs to the ABC-4 integral membrane protein family.</text>
</comment>
<dbReference type="Pfam" id="PF02687">
    <property type="entry name" value="FtsX"/>
    <property type="match status" value="1"/>
</dbReference>
<reference evidence="11" key="1">
    <citation type="submission" date="2020-08" db="EMBL/GenBank/DDBJ databases">
        <title>Whole genome shotgun sequence of Actinocatenispora sera NBRC 101916.</title>
        <authorList>
            <person name="Komaki H."/>
            <person name="Tamura T."/>
        </authorList>
    </citation>
    <scope>NUCLEOTIDE SEQUENCE</scope>
    <source>
        <strain evidence="11">NBRC 101916</strain>
    </source>
</reference>
<comment type="subcellular location">
    <subcellularLocation>
        <location evidence="1">Cell membrane</location>
        <topology evidence="1">Multi-pass membrane protein</topology>
    </subcellularLocation>
</comment>
<evidence type="ECO:0000313" key="12">
    <source>
        <dbReference type="Proteomes" id="UP000680750"/>
    </source>
</evidence>
<evidence type="ECO:0000256" key="4">
    <source>
        <dbReference type="ARBA" id="ARBA00022989"/>
    </source>
</evidence>
<evidence type="ECO:0000256" key="6">
    <source>
        <dbReference type="ARBA" id="ARBA00038076"/>
    </source>
</evidence>
<dbReference type="AlphaFoldDB" id="A0A810KZ57"/>
<evidence type="ECO:0000256" key="5">
    <source>
        <dbReference type="ARBA" id="ARBA00023136"/>
    </source>
</evidence>
<name>A0A810KZ57_9ACTN</name>
<dbReference type="PANTHER" id="PTHR30572:SF4">
    <property type="entry name" value="ABC TRANSPORTER PERMEASE YTRF"/>
    <property type="match status" value="1"/>
</dbReference>
<keyword evidence="3 8" id="KW-0812">Transmembrane</keyword>
<dbReference type="PANTHER" id="PTHR30572">
    <property type="entry name" value="MEMBRANE COMPONENT OF TRANSPORTER-RELATED"/>
    <property type="match status" value="1"/>
</dbReference>
<proteinExistence type="inferred from homology"/>
<protein>
    <submittedName>
        <fullName evidence="11">ABC transporter permease</fullName>
    </submittedName>
</protein>
<sequence>MHGHRSRLGARCGRRNRIRARRRQRTGVGVVGDRSGAPRPARLSVTDAIRLGGAGLRTRPLRVILSALGVAIGIGAMIAVAGISTSSRAQLDQQLARLGTNLLTVVPAQTQTGEPAQLPVESTRMIRRIGPVTAVSATGELTAHVYRNDRVPPGQTGGIDVLAANAALPGTVSAHLAAGSWFNAATARYPAVVLGSVAARRLGLPGPGVRVWLGDRWFVVAGVLQPVALAPELDSAALVGWSAARTYLHFDRHPTRVYVRAVEEQIPAVRAVLANTANPQRPGTVSVSRPSDALRAKQATDATLTALLLGLGAVALLVGGVGVANTMIISVLERRAEIGLRRALGATRGQIRLQFLTESLLLSGLGGAGGAVIGILGTAGYAASRGWPVVVPAWASTGGIAATMIIGTLAGLYPAVRASRLAPAAALSVP</sequence>
<feature type="transmembrane region" description="Helical" evidence="8">
    <location>
        <begin position="360"/>
        <end position="383"/>
    </location>
</feature>
<feature type="region of interest" description="Disordered" evidence="7">
    <location>
        <begin position="1"/>
        <end position="39"/>
    </location>
</feature>
<feature type="transmembrane region" description="Helical" evidence="8">
    <location>
        <begin position="307"/>
        <end position="332"/>
    </location>
</feature>
<gene>
    <name evidence="11" type="ORF">Asera_14060</name>
</gene>